<keyword evidence="12" id="KW-1185">Reference proteome</keyword>
<dbReference type="GO" id="GO:0006869">
    <property type="term" value="P:lipid transport"/>
    <property type="evidence" value="ECO:0007669"/>
    <property type="project" value="UniProtKB-KW"/>
</dbReference>
<evidence type="ECO:0000256" key="10">
    <source>
        <dbReference type="SAM" id="MobiDB-lite"/>
    </source>
</evidence>
<evidence type="ECO:0000313" key="12">
    <source>
        <dbReference type="Proteomes" id="UP001529510"/>
    </source>
</evidence>
<proteinExistence type="inferred from homology"/>
<comment type="similarity">
    <text evidence="3">Belongs to the ATG2 family.</text>
</comment>
<dbReference type="Proteomes" id="UP001529510">
    <property type="component" value="Unassembled WGS sequence"/>
</dbReference>
<feature type="region of interest" description="Disordered" evidence="10">
    <location>
        <begin position="15"/>
        <end position="59"/>
    </location>
</feature>
<keyword evidence="5" id="KW-0256">Endoplasmic reticulum</keyword>
<organism evidence="11 12">
    <name type="scientific">Cirrhinus mrigala</name>
    <name type="common">Mrigala</name>
    <dbReference type="NCBI Taxonomy" id="683832"/>
    <lineage>
        <taxon>Eukaryota</taxon>
        <taxon>Metazoa</taxon>
        <taxon>Chordata</taxon>
        <taxon>Craniata</taxon>
        <taxon>Vertebrata</taxon>
        <taxon>Euteleostomi</taxon>
        <taxon>Actinopterygii</taxon>
        <taxon>Neopterygii</taxon>
        <taxon>Teleostei</taxon>
        <taxon>Ostariophysi</taxon>
        <taxon>Cypriniformes</taxon>
        <taxon>Cyprinidae</taxon>
        <taxon>Labeoninae</taxon>
        <taxon>Labeonini</taxon>
        <taxon>Cirrhinus</taxon>
    </lineage>
</organism>
<dbReference type="EMBL" id="JAMKFB020000017">
    <property type="protein sequence ID" value="KAL0170602.1"/>
    <property type="molecule type" value="Genomic_DNA"/>
</dbReference>
<keyword evidence="7" id="KW-0472">Membrane</keyword>
<feature type="compositionally biased region" description="Acidic residues" evidence="10">
    <location>
        <begin position="20"/>
        <end position="38"/>
    </location>
</feature>
<evidence type="ECO:0000256" key="3">
    <source>
        <dbReference type="ARBA" id="ARBA00009714"/>
    </source>
</evidence>
<dbReference type="GO" id="GO:0005789">
    <property type="term" value="C:endoplasmic reticulum membrane"/>
    <property type="evidence" value="ECO:0007669"/>
    <property type="project" value="UniProtKB-SubCell"/>
</dbReference>
<dbReference type="AlphaFoldDB" id="A0ABD0P9L0"/>
<feature type="compositionally biased region" description="Basic and acidic residues" evidence="10">
    <location>
        <begin position="39"/>
        <end position="52"/>
    </location>
</feature>
<evidence type="ECO:0000256" key="9">
    <source>
        <dbReference type="ARBA" id="ARBA00024615"/>
    </source>
</evidence>
<feature type="non-terminal residue" evidence="11">
    <location>
        <position position="116"/>
    </location>
</feature>
<evidence type="ECO:0000256" key="4">
    <source>
        <dbReference type="ARBA" id="ARBA00022448"/>
    </source>
</evidence>
<dbReference type="GO" id="GO:0034045">
    <property type="term" value="C:phagophore assembly site membrane"/>
    <property type="evidence" value="ECO:0007669"/>
    <property type="project" value="UniProtKB-SubCell"/>
</dbReference>
<evidence type="ECO:0000256" key="6">
    <source>
        <dbReference type="ARBA" id="ARBA00023055"/>
    </source>
</evidence>
<evidence type="ECO:0000256" key="8">
    <source>
        <dbReference type="ARBA" id="ARBA00024479"/>
    </source>
</evidence>
<evidence type="ECO:0000313" key="11">
    <source>
        <dbReference type="EMBL" id="KAL0170602.1"/>
    </source>
</evidence>
<name>A0ABD0P9L0_CIRMR</name>
<dbReference type="PANTHER" id="PTHR13190">
    <property type="entry name" value="AUTOPHAGY-RELATED 2, ISOFORM A"/>
    <property type="match status" value="1"/>
</dbReference>
<comment type="catalytic activity">
    <reaction evidence="9">
        <text>a 1,2-diacyl-sn-glycero-3-phosphoethanolamine(in) = a 1,2-diacyl-sn-glycero-3-phosphoethanolamine(out)</text>
        <dbReference type="Rhea" id="RHEA:38895"/>
        <dbReference type="ChEBI" id="CHEBI:64612"/>
    </reaction>
</comment>
<keyword evidence="6" id="KW-0445">Lipid transport</keyword>
<dbReference type="InterPro" id="IPR026849">
    <property type="entry name" value="ATG2"/>
</dbReference>
<evidence type="ECO:0000256" key="7">
    <source>
        <dbReference type="ARBA" id="ARBA00023136"/>
    </source>
</evidence>
<evidence type="ECO:0000256" key="1">
    <source>
        <dbReference type="ARBA" id="ARBA00004406"/>
    </source>
</evidence>
<evidence type="ECO:0000256" key="5">
    <source>
        <dbReference type="ARBA" id="ARBA00022824"/>
    </source>
</evidence>
<protein>
    <submittedName>
        <fullName evidence="11">Uncharacterized protein</fullName>
    </submittedName>
</protein>
<keyword evidence="4" id="KW-0813">Transport</keyword>
<sequence length="116" mass="13335">VVLKVNPMAVRSILERVTAEEEEEEADGHSQEEEEEEEGAAHSLKDVCDFGKPEPSPFSSRRVMYENEEMVIPGDVVEMTEFQEKTISNSRYILELFFPNVQLSLPNKGFYEKLHN</sequence>
<comment type="caution">
    <text evidence="11">The sequence shown here is derived from an EMBL/GenBank/DDBJ whole genome shotgun (WGS) entry which is preliminary data.</text>
</comment>
<dbReference type="PANTHER" id="PTHR13190:SF20">
    <property type="entry name" value="AUTOPHAGY-RELATED PROTEIN 2 HOMOLOG B"/>
    <property type="match status" value="1"/>
</dbReference>
<feature type="non-terminal residue" evidence="11">
    <location>
        <position position="1"/>
    </location>
</feature>
<gene>
    <name evidence="11" type="ORF">M9458_035198</name>
</gene>
<reference evidence="11 12" key="1">
    <citation type="submission" date="2024-05" db="EMBL/GenBank/DDBJ databases">
        <title>Genome sequencing and assembly of Indian major carp, Cirrhinus mrigala (Hamilton, 1822).</title>
        <authorList>
            <person name="Mohindra V."/>
            <person name="Chowdhury L.M."/>
            <person name="Lal K."/>
            <person name="Jena J.K."/>
        </authorList>
    </citation>
    <scope>NUCLEOTIDE SEQUENCE [LARGE SCALE GENOMIC DNA]</scope>
    <source>
        <strain evidence="11">CM1030</strain>
        <tissue evidence="11">Blood</tissue>
    </source>
</reference>
<comment type="subcellular location">
    <subcellularLocation>
        <location evidence="1">Endoplasmic reticulum membrane</location>
        <topology evidence="1">Peripheral membrane protein</topology>
    </subcellularLocation>
    <subcellularLocation>
        <location evidence="2">Preautophagosomal structure membrane</location>
        <topology evidence="2">Peripheral membrane protein</topology>
    </subcellularLocation>
</comment>
<evidence type="ECO:0000256" key="2">
    <source>
        <dbReference type="ARBA" id="ARBA00004623"/>
    </source>
</evidence>
<comment type="catalytic activity">
    <reaction evidence="8">
        <text>a 1,2-diacyl-sn-glycero-3-phospho-L-serine(in) = a 1,2-diacyl-sn-glycero-3-phospho-L-serine(out)</text>
        <dbReference type="Rhea" id="RHEA:38663"/>
        <dbReference type="ChEBI" id="CHEBI:57262"/>
    </reaction>
</comment>
<accession>A0ABD0P9L0</accession>